<dbReference type="PANTHER" id="PTHR42085:SF2">
    <property type="entry name" value="F-BOX DOMAIN-CONTAINING PROTEIN"/>
    <property type="match status" value="1"/>
</dbReference>
<keyword evidence="4" id="KW-1185">Reference proteome</keyword>
<proteinExistence type="predicted"/>
<feature type="domain" description="DUF7730" evidence="2">
    <location>
        <begin position="39"/>
        <end position="153"/>
    </location>
</feature>
<dbReference type="EMBL" id="CAINUL010000019">
    <property type="protein sequence ID" value="CAD0115279.1"/>
    <property type="molecule type" value="Genomic_DNA"/>
</dbReference>
<evidence type="ECO:0000313" key="4">
    <source>
        <dbReference type="Proteomes" id="UP000745764"/>
    </source>
</evidence>
<evidence type="ECO:0000313" key="3">
    <source>
        <dbReference type="EMBL" id="CAD0115279.1"/>
    </source>
</evidence>
<sequence length="272" mass="30598">MENNQKYYSMTAGAAYALLESYKNSSMVVPAATGSMSTSCPFLMIPVELRMKIYRLVLKASGFRLLVGNQSFSVYNEHTPIWDSHAQDALFMPPIAGFLALLSVNKQIHSEAMPEFYHENHFQFSDMGAMKRFLKNIGAERRKHVRNVSVYYDNLSAAAAGAKLLTESETLQKLTLMITATQDAADHFKVNSSRRKFATLTQVPGFSAMKRLRGVQELTFNPRLEHAVVDALLRPIITQPKSTRVVRKIKKTAKRKPESDHEISIAKKLKGD</sequence>
<protein>
    <recommendedName>
        <fullName evidence="2">DUF7730 domain-containing protein</fullName>
    </recommendedName>
</protein>
<organism evidence="3 4">
    <name type="scientific">Aureobasidium uvarum</name>
    <dbReference type="NCBI Taxonomy" id="2773716"/>
    <lineage>
        <taxon>Eukaryota</taxon>
        <taxon>Fungi</taxon>
        <taxon>Dikarya</taxon>
        <taxon>Ascomycota</taxon>
        <taxon>Pezizomycotina</taxon>
        <taxon>Dothideomycetes</taxon>
        <taxon>Dothideomycetidae</taxon>
        <taxon>Dothideales</taxon>
        <taxon>Saccotheciaceae</taxon>
        <taxon>Aureobasidium</taxon>
    </lineage>
</organism>
<dbReference type="Pfam" id="PF24864">
    <property type="entry name" value="DUF7730"/>
    <property type="match status" value="1"/>
</dbReference>
<dbReference type="Proteomes" id="UP000745764">
    <property type="component" value="Unassembled WGS sequence"/>
</dbReference>
<evidence type="ECO:0000256" key="1">
    <source>
        <dbReference type="SAM" id="MobiDB-lite"/>
    </source>
</evidence>
<comment type="caution">
    <text evidence="3">The sequence shown here is derived from an EMBL/GenBank/DDBJ whole genome shotgun (WGS) entry which is preliminary data.</text>
</comment>
<dbReference type="InterPro" id="IPR038883">
    <property type="entry name" value="AN11006-like"/>
</dbReference>
<dbReference type="PANTHER" id="PTHR42085">
    <property type="entry name" value="F-BOX DOMAIN-CONTAINING PROTEIN"/>
    <property type="match status" value="1"/>
</dbReference>
<feature type="compositionally biased region" description="Basic and acidic residues" evidence="1">
    <location>
        <begin position="255"/>
        <end position="272"/>
    </location>
</feature>
<dbReference type="OrthoDB" id="5272396at2759"/>
<reference evidence="3" key="1">
    <citation type="submission" date="2020-06" db="EMBL/GenBank/DDBJ databases">
        <authorList>
            <person name="Onetto C."/>
        </authorList>
    </citation>
    <scope>NUCLEOTIDE SEQUENCE</scope>
</reference>
<accession>A0A9N8KW41</accession>
<gene>
    <name evidence="3" type="ORF">AWRI4620_LOCUS9534</name>
</gene>
<dbReference type="InterPro" id="IPR056632">
    <property type="entry name" value="DUF7730"/>
</dbReference>
<feature type="region of interest" description="Disordered" evidence="1">
    <location>
        <begin position="253"/>
        <end position="272"/>
    </location>
</feature>
<evidence type="ECO:0000259" key="2">
    <source>
        <dbReference type="Pfam" id="PF24864"/>
    </source>
</evidence>
<name>A0A9N8KW41_9PEZI</name>
<dbReference type="AlphaFoldDB" id="A0A9N8KW41"/>